<dbReference type="HOGENOM" id="CLU_2160151_0_0_1"/>
<dbReference type="VEuPathDB" id="FungiDB:MYCTH_2126111"/>
<dbReference type="InterPro" id="IPR000092">
    <property type="entry name" value="Polyprenyl_synt"/>
</dbReference>
<dbReference type="OrthoDB" id="6921389at2759"/>
<evidence type="ECO:0000256" key="1">
    <source>
        <dbReference type="ARBA" id="ARBA00022679"/>
    </source>
</evidence>
<organism evidence="4 5">
    <name type="scientific">Thermothelomyces thermophilus (strain ATCC 42464 / BCRC 31852 / DSM 1799)</name>
    <name type="common">Sporotrichum thermophile</name>
    <dbReference type="NCBI Taxonomy" id="573729"/>
    <lineage>
        <taxon>Eukaryota</taxon>
        <taxon>Fungi</taxon>
        <taxon>Dikarya</taxon>
        <taxon>Ascomycota</taxon>
        <taxon>Pezizomycotina</taxon>
        <taxon>Sordariomycetes</taxon>
        <taxon>Sordariomycetidae</taxon>
        <taxon>Sordariales</taxon>
        <taxon>Chaetomiaceae</taxon>
        <taxon>Thermothelomyces</taxon>
    </lineage>
</organism>
<dbReference type="GO" id="GO:0043386">
    <property type="term" value="P:mycotoxin biosynthetic process"/>
    <property type="evidence" value="ECO:0007669"/>
    <property type="project" value="UniProtKB-ARBA"/>
</dbReference>
<dbReference type="eggNOG" id="KOG0777">
    <property type="taxonomic scope" value="Eukaryota"/>
</dbReference>
<protein>
    <submittedName>
        <fullName evidence="4">Uncharacterized protein</fullName>
    </submittedName>
</protein>
<dbReference type="Pfam" id="PF00348">
    <property type="entry name" value="polyprenyl_synt"/>
    <property type="match status" value="1"/>
</dbReference>
<keyword evidence="2" id="KW-0479">Metal-binding</keyword>
<dbReference type="GO" id="GO:0046872">
    <property type="term" value="F:metal ion binding"/>
    <property type="evidence" value="ECO:0007669"/>
    <property type="project" value="UniProtKB-KW"/>
</dbReference>
<dbReference type="GO" id="GO:0004659">
    <property type="term" value="F:prenyltransferase activity"/>
    <property type="evidence" value="ECO:0007669"/>
    <property type="project" value="InterPro"/>
</dbReference>
<dbReference type="SUPFAM" id="SSF48576">
    <property type="entry name" value="Terpenoid synthases"/>
    <property type="match status" value="1"/>
</dbReference>
<dbReference type="PANTHER" id="PTHR12001">
    <property type="entry name" value="GERANYLGERANYL PYROPHOSPHATE SYNTHASE"/>
    <property type="match status" value="1"/>
</dbReference>
<dbReference type="GO" id="GO:0046165">
    <property type="term" value="P:alcohol biosynthetic process"/>
    <property type="evidence" value="ECO:0007669"/>
    <property type="project" value="UniProtKB-ARBA"/>
</dbReference>
<sequence>MIINLTEHPYFRLVDPSPDAAAALEDLAVGDAVPLLIVEAPSRYMDSLPGKGVRYRAIEALHEWFRVLAGEAAIIGRVVDLPHGASLMLDDVQDSSPLRRGSPSVHMVFGI</sequence>
<dbReference type="InterPro" id="IPR033749">
    <property type="entry name" value="Polyprenyl_synt_CS"/>
</dbReference>
<evidence type="ECO:0000313" key="5">
    <source>
        <dbReference type="Proteomes" id="UP000007322"/>
    </source>
</evidence>
<dbReference type="GeneID" id="11512427"/>
<name>G2Q8Y4_THET4</name>
<dbReference type="EMBL" id="CP003003">
    <property type="protein sequence ID" value="AEO57129.1"/>
    <property type="molecule type" value="Genomic_DNA"/>
</dbReference>
<dbReference type="Gene3D" id="1.10.600.10">
    <property type="entry name" value="Farnesyl Diphosphate Synthase"/>
    <property type="match status" value="1"/>
</dbReference>
<dbReference type="PANTHER" id="PTHR12001:SF72">
    <property type="entry name" value="THIJ_PFPI FAMILY PROTEIN (AFU_ORTHOLOGUE AFUA_3G01210)-RELATED"/>
    <property type="match status" value="1"/>
</dbReference>
<dbReference type="KEGG" id="mtm:MYCTH_2126111"/>
<accession>G2Q8Y4</accession>
<evidence type="ECO:0000256" key="3">
    <source>
        <dbReference type="ARBA" id="ARBA00022842"/>
    </source>
</evidence>
<gene>
    <name evidence="4" type="ORF">MYCTH_2126111</name>
</gene>
<dbReference type="GO" id="GO:0008299">
    <property type="term" value="P:isoprenoid biosynthetic process"/>
    <property type="evidence" value="ECO:0007669"/>
    <property type="project" value="InterPro"/>
</dbReference>
<reference evidence="4 5" key="1">
    <citation type="journal article" date="2011" name="Nat. Biotechnol.">
        <title>Comparative genomic analysis of the thermophilic biomass-degrading fungi Myceliophthora thermophila and Thielavia terrestris.</title>
        <authorList>
            <person name="Berka R.M."/>
            <person name="Grigoriev I.V."/>
            <person name="Otillar R."/>
            <person name="Salamov A."/>
            <person name="Grimwood J."/>
            <person name="Reid I."/>
            <person name="Ishmael N."/>
            <person name="John T."/>
            <person name="Darmond C."/>
            <person name="Moisan M.-C."/>
            <person name="Henrissat B."/>
            <person name="Coutinho P.M."/>
            <person name="Lombard V."/>
            <person name="Natvig D.O."/>
            <person name="Lindquist E."/>
            <person name="Schmutz J."/>
            <person name="Lucas S."/>
            <person name="Harris P."/>
            <person name="Powlowski J."/>
            <person name="Bellemare A."/>
            <person name="Taylor D."/>
            <person name="Butler G."/>
            <person name="de Vries R.P."/>
            <person name="Allijn I.E."/>
            <person name="van den Brink J."/>
            <person name="Ushinsky S."/>
            <person name="Storms R."/>
            <person name="Powell A.J."/>
            <person name="Paulsen I.T."/>
            <person name="Elbourne L.D.H."/>
            <person name="Baker S.E."/>
            <person name="Magnuson J."/>
            <person name="LaBoissiere S."/>
            <person name="Clutterbuck A.J."/>
            <person name="Martinez D."/>
            <person name="Wogulis M."/>
            <person name="de Leon A.L."/>
            <person name="Rey M.W."/>
            <person name="Tsang A."/>
        </authorList>
    </citation>
    <scope>NUCLEOTIDE SEQUENCE [LARGE SCALE GENOMIC DNA]</scope>
    <source>
        <strain evidence="5">ATCC 42464 / BCRC 31852 / DSM 1799</strain>
    </source>
</reference>
<evidence type="ECO:0000256" key="2">
    <source>
        <dbReference type="ARBA" id="ARBA00022723"/>
    </source>
</evidence>
<dbReference type="PROSITE" id="PS00723">
    <property type="entry name" value="POLYPRENYL_SYNTHASE_1"/>
    <property type="match status" value="1"/>
</dbReference>
<keyword evidence="3" id="KW-0460">Magnesium</keyword>
<dbReference type="Proteomes" id="UP000007322">
    <property type="component" value="Chromosome 2"/>
</dbReference>
<evidence type="ECO:0000313" key="4">
    <source>
        <dbReference type="EMBL" id="AEO57129.1"/>
    </source>
</evidence>
<dbReference type="InterPro" id="IPR008949">
    <property type="entry name" value="Isoprenoid_synthase_dom_sf"/>
</dbReference>
<keyword evidence="1" id="KW-0808">Transferase</keyword>
<dbReference type="RefSeq" id="XP_003662374.1">
    <property type="nucleotide sequence ID" value="XM_003662326.1"/>
</dbReference>
<dbReference type="AlphaFoldDB" id="G2Q8Y4"/>
<dbReference type="InParanoid" id="G2Q8Y4"/>
<proteinExistence type="predicted"/>
<keyword evidence="5" id="KW-1185">Reference proteome</keyword>
<dbReference type="STRING" id="573729.G2Q8Y4"/>